<dbReference type="InterPro" id="IPR014871">
    <property type="entry name" value="dUTPase/dCTP_pyrophosphatase"/>
</dbReference>
<dbReference type="Gene3D" id="1.10.4010.10">
    <property type="entry name" value="Type II deoxyuridine triphosphatase"/>
    <property type="match status" value="1"/>
</dbReference>
<dbReference type="RefSeq" id="WP_126867017.1">
    <property type="nucleotide sequence ID" value="NZ_JAUSTX010000014.1"/>
</dbReference>
<dbReference type="PIRSF" id="PIRSF030140">
    <property type="entry name" value="UCP030140"/>
    <property type="match status" value="1"/>
</dbReference>
<dbReference type="EMBL" id="RYZZ01000042">
    <property type="protein sequence ID" value="RUQ25469.1"/>
    <property type="molecule type" value="Genomic_DNA"/>
</dbReference>
<protein>
    <submittedName>
        <fullName evidence="1">dUTPase</fullName>
    </submittedName>
</protein>
<dbReference type="Proteomes" id="UP000267430">
    <property type="component" value="Unassembled WGS sequence"/>
</dbReference>
<dbReference type="Pfam" id="PF08761">
    <property type="entry name" value="dUTPase_2"/>
    <property type="match status" value="1"/>
</dbReference>
<dbReference type="CDD" id="cd11527">
    <property type="entry name" value="NTP-PPase_dUTPase"/>
    <property type="match status" value="1"/>
</dbReference>
<proteinExistence type="predicted"/>
<accession>A0A433HAV0</accession>
<reference evidence="1 2" key="1">
    <citation type="submission" date="2018-12" db="EMBL/GenBank/DDBJ databases">
        <title>Bacillus chawlae sp. nov., Bacillus glennii sp. nov., and Bacillus saganii sp. nov. Isolated from the Vehicle Assembly Building at Kennedy Space Center where the Viking Spacecraft were Assembled.</title>
        <authorList>
            <person name="Seuylemezian A."/>
            <person name="Vaishampayan P."/>
        </authorList>
    </citation>
    <scope>NUCLEOTIDE SEQUENCE [LARGE SCALE GENOMIC DNA]</scope>
    <source>
        <strain evidence="1 2">L5</strain>
    </source>
</reference>
<dbReference type="InterPro" id="IPR016947">
    <property type="entry name" value="UCP030140"/>
</dbReference>
<organism evidence="1 2">
    <name type="scientific">Peribacillus cavernae</name>
    <dbReference type="NCBI Taxonomy" id="1674310"/>
    <lineage>
        <taxon>Bacteria</taxon>
        <taxon>Bacillati</taxon>
        <taxon>Bacillota</taxon>
        <taxon>Bacilli</taxon>
        <taxon>Bacillales</taxon>
        <taxon>Bacillaceae</taxon>
        <taxon>Peribacillus</taxon>
    </lineage>
</organism>
<name>A0A433HAV0_9BACI</name>
<comment type="caution">
    <text evidence="1">The sequence shown here is derived from an EMBL/GenBank/DDBJ whole genome shotgun (WGS) entry which is preliminary data.</text>
</comment>
<sequence length="164" mass="18831">MNTEKLFEMQAALDRHIESKHEVTKKNLVERKILALLVEVGELANETRCFKFWSVKGSSAAETILEEYVDGIHFILSLGIEGCFQGTVPAWHPEDSSSPDLTVQFLAVYETITAYRIEQTPNTYYKICAEYFKLGQLLGFTAKDVETAYFEKNKVNYQRQKQGY</sequence>
<evidence type="ECO:0000313" key="2">
    <source>
        <dbReference type="Proteomes" id="UP000267430"/>
    </source>
</evidence>
<gene>
    <name evidence="1" type="ORF">ELQ35_20385</name>
</gene>
<keyword evidence="2" id="KW-1185">Reference proteome</keyword>
<dbReference type="SUPFAM" id="SSF101386">
    <property type="entry name" value="all-alpha NTP pyrophosphatases"/>
    <property type="match status" value="1"/>
</dbReference>
<dbReference type="OrthoDB" id="5506143at2"/>
<dbReference type="AlphaFoldDB" id="A0A433HAV0"/>
<evidence type="ECO:0000313" key="1">
    <source>
        <dbReference type="EMBL" id="RUQ25469.1"/>
    </source>
</evidence>